<evidence type="ECO:0000256" key="4">
    <source>
        <dbReference type="ARBA" id="ARBA00007579"/>
    </source>
</evidence>
<dbReference type="InterPro" id="IPR015797">
    <property type="entry name" value="NUDIX_hydrolase-like_dom_sf"/>
</dbReference>
<feature type="domain" description="Nudix hydrolase" evidence="8">
    <location>
        <begin position="82"/>
        <end position="205"/>
    </location>
</feature>
<evidence type="ECO:0000256" key="6">
    <source>
        <dbReference type="ARBA" id="ARBA00023229"/>
    </source>
</evidence>
<dbReference type="SUPFAM" id="SSF55811">
    <property type="entry name" value="Nudix"/>
    <property type="match status" value="1"/>
</dbReference>
<dbReference type="EC" id="5.3.3.2" evidence="5"/>
<dbReference type="GO" id="GO:0009240">
    <property type="term" value="P:isopentenyl diphosphate biosynthetic process"/>
    <property type="evidence" value="ECO:0007669"/>
    <property type="project" value="TreeGrafter"/>
</dbReference>
<keyword evidence="9" id="KW-1185">Reference proteome</keyword>
<evidence type="ECO:0000313" key="10">
    <source>
        <dbReference type="WBParaSite" id="jg21637"/>
    </source>
</evidence>
<evidence type="ECO:0000313" key="9">
    <source>
        <dbReference type="Proteomes" id="UP000887574"/>
    </source>
</evidence>
<dbReference type="InterPro" id="IPR000086">
    <property type="entry name" value="NUDIX_hydrolase_dom"/>
</dbReference>
<dbReference type="Gene3D" id="3.90.79.10">
    <property type="entry name" value="Nucleoside Triphosphate Pyrophosphohydrolase"/>
    <property type="match status" value="1"/>
</dbReference>
<dbReference type="AlphaFoldDB" id="A0A915DMR4"/>
<protein>
    <recommendedName>
        <fullName evidence="5">isopentenyl-diphosphate Delta-isomerase</fullName>
        <ecNumber evidence="5">5.3.3.2</ecNumber>
    </recommendedName>
</protein>
<dbReference type="GO" id="GO:0005737">
    <property type="term" value="C:cytoplasm"/>
    <property type="evidence" value="ECO:0007669"/>
    <property type="project" value="TreeGrafter"/>
</dbReference>
<organism evidence="9 10">
    <name type="scientific">Ditylenchus dipsaci</name>
    <dbReference type="NCBI Taxonomy" id="166011"/>
    <lineage>
        <taxon>Eukaryota</taxon>
        <taxon>Metazoa</taxon>
        <taxon>Ecdysozoa</taxon>
        <taxon>Nematoda</taxon>
        <taxon>Chromadorea</taxon>
        <taxon>Rhabditida</taxon>
        <taxon>Tylenchina</taxon>
        <taxon>Tylenchomorpha</taxon>
        <taxon>Sphaerularioidea</taxon>
        <taxon>Anguinidae</taxon>
        <taxon>Anguininae</taxon>
        <taxon>Ditylenchus</taxon>
    </lineage>
</organism>
<dbReference type="InterPro" id="IPR011876">
    <property type="entry name" value="IsopentenylPP_isomerase_typ1"/>
</dbReference>
<proteinExistence type="inferred from homology"/>
<evidence type="ECO:0000256" key="2">
    <source>
        <dbReference type="ARBA" id="ARBA00003951"/>
    </source>
</evidence>
<comment type="pathway">
    <text evidence="3">Isoprenoid biosynthesis; dimethylallyl diphosphate biosynthesis; dimethylallyl diphosphate from isopentenyl diphosphate: step 1/1.</text>
</comment>
<evidence type="ECO:0000256" key="5">
    <source>
        <dbReference type="ARBA" id="ARBA00012057"/>
    </source>
</evidence>
<dbReference type="PANTHER" id="PTHR10885:SF0">
    <property type="entry name" value="ISOPENTENYL-DIPHOSPHATE DELTA-ISOMERASE"/>
    <property type="match status" value="1"/>
</dbReference>
<reference evidence="10" key="1">
    <citation type="submission" date="2022-11" db="UniProtKB">
        <authorList>
            <consortium name="WormBaseParasite"/>
        </authorList>
    </citation>
    <scope>IDENTIFICATION</scope>
</reference>
<dbReference type="Pfam" id="PF00293">
    <property type="entry name" value="NUDIX"/>
    <property type="match status" value="1"/>
</dbReference>
<dbReference type="PANTHER" id="PTHR10885">
    <property type="entry name" value="ISOPENTENYL-DIPHOSPHATE DELTA-ISOMERASE"/>
    <property type="match status" value="1"/>
</dbReference>
<dbReference type="NCBIfam" id="TIGR02150">
    <property type="entry name" value="IPP_isom_1"/>
    <property type="match status" value="1"/>
</dbReference>
<accession>A0A915DMR4</accession>
<dbReference type="PROSITE" id="PS51462">
    <property type="entry name" value="NUDIX"/>
    <property type="match status" value="1"/>
</dbReference>
<dbReference type="CDD" id="cd02885">
    <property type="entry name" value="NUDIX_IPP_Isomerase"/>
    <property type="match status" value="1"/>
</dbReference>
<dbReference type="WBParaSite" id="jg21637">
    <property type="protein sequence ID" value="jg21637"/>
    <property type="gene ID" value="jg21637"/>
</dbReference>
<name>A0A915DMR4_9BILA</name>
<comment type="catalytic activity">
    <reaction evidence="1">
        <text>isopentenyl diphosphate = dimethylallyl diphosphate</text>
        <dbReference type="Rhea" id="RHEA:23284"/>
        <dbReference type="ChEBI" id="CHEBI:57623"/>
        <dbReference type="ChEBI" id="CHEBI:128769"/>
        <dbReference type="EC" id="5.3.3.2"/>
    </reaction>
</comment>
<comment type="function">
    <text evidence="2">Catalyzes the 1,3-allylic rearrangement of the homoallylic substrate isopentenyl (IPP) to its highly electrophilic allylic isomer, dimethylallyl diphosphate (DMAPP).</text>
</comment>
<evidence type="ECO:0000256" key="1">
    <source>
        <dbReference type="ARBA" id="ARBA00000374"/>
    </source>
</evidence>
<keyword evidence="7" id="KW-0413">Isomerase</keyword>
<dbReference type="GO" id="GO:0004452">
    <property type="term" value="F:isopentenyl-diphosphate delta-isomerase activity"/>
    <property type="evidence" value="ECO:0007669"/>
    <property type="project" value="UniProtKB-EC"/>
</dbReference>
<sequence>MTTGQPVTPTGKPESLKFSGLPLEFQVLLISFQNNFQSLKYVVLPAANSVQEKYLEEQCIHVDKNDQPICSVSKEDCHKASVLHRAFSVFIFDTQKRLLLQKRAKEKITFPGVWSNTCCSHPLYNQAEMDENQAMGVKRAAARKLENELGISNIPLDKFHMVGRFTYDFMSDKVWREHEIDYALVVLTLKVNSLQTLKKSLKLDS</sequence>
<dbReference type="Proteomes" id="UP000887574">
    <property type="component" value="Unplaced"/>
</dbReference>
<evidence type="ECO:0000256" key="3">
    <source>
        <dbReference type="ARBA" id="ARBA00004826"/>
    </source>
</evidence>
<keyword evidence="6" id="KW-0414">Isoprene biosynthesis</keyword>
<evidence type="ECO:0000256" key="7">
    <source>
        <dbReference type="ARBA" id="ARBA00023235"/>
    </source>
</evidence>
<evidence type="ECO:0000259" key="8">
    <source>
        <dbReference type="PROSITE" id="PS51462"/>
    </source>
</evidence>
<comment type="similarity">
    <text evidence="4">Belongs to the IPP isomerase type 1 family.</text>
</comment>